<accession>A0AAD6M8K2</accession>
<organism evidence="1 2">
    <name type="scientific">Populus alba x Populus x berolinensis</name>
    <dbReference type="NCBI Taxonomy" id="444605"/>
    <lineage>
        <taxon>Eukaryota</taxon>
        <taxon>Viridiplantae</taxon>
        <taxon>Streptophyta</taxon>
        <taxon>Embryophyta</taxon>
        <taxon>Tracheophyta</taxon>
        <taxon>Spermatophyta</taxon>
        <taxon>Magnoliopsida</taxon>
        <taxon>eudicotyledons</taxon>
        <taxon>Gunneridae</taxon>
        <taxon>Pentapetalae</taxon>
        <taxon>rosids</taxon>
        <taxon>fabids</taxon>
        <taxon>Malpighiales</taxon>
        <taxon>Salicaceae</taxon>
        <taxon>Saliceae</taxon>
        <taxon>Populus</taxon>
    </lineage>
</organism>
<evidence type="ECO:0000313" key="1">
    <source>
        <dbReference type="EMBL" id="KAJ6980622.1"/>
    </source>
</evidence>
<evidence type="ECO:0000313" key="2">
    <source>
        <dbReference type="Proteomes" id="UP001164929"/>
    </source>
</evidence>
<dbReference type="AlphaFoldDB" id="A0AAD6M8K2"/>
<name>A0AAD6M8K2_9ROSI</name>
<gene>
    <name evidence="1" type="ORF">NC653_028432</name>
</gene>
<reference evidence="1" key="1">
    <citation type="journal article" date="2023" name="Mol. Ecol. Resour.">
        <title>Chromosome-level genome assembly of a triploid poplar Populus alba 'Berolinensis'.</title>
        <authorList>
            <person name="Chen S."/>
            <person name="Yu Y."/>
            <person name="Wang X."/>
            <person name="Wang S."/>
            <person name="Zhang T."/>
            <person name="Zhou Y."/>
            <person name="He R."/>
            <person name="Meng N."/>
            <person name="Wang Y."/>
            <person name="Liu W."/>
            <person name="Liu Z."/>
            <person name="Liu J."/>
            <person name="Guo Q."/>
            <person name="Huang H."/>
            <person name="Sederoff R.R."/>
            <person name="Wang G."/>
            <person name="Qu G."/>
            <person name="Chen S."/>
        </authorList>
    </citation>
    <scope>NUCLEOTIDE SEQUENCE</scope>
    <source>
        <strain evidence="1">SC-2020</strain>
    </source>
</reference>
<sequence length="67" mass="7657">MFSNLAFQMVVLFHHQFSGFSLSRIKKRALVVMDTLFNIQVISWIDSIPVLGVNSDPTQVKEVLYSL</sequence>
<comment type="caution">
    <text evidence="1">The sequence shown here is derived from an EMBL/GenBank/DDBJ whole genome shotgun (WGS) entry which is preliminary data.</text>
</comment>
<protein>
    <submittedName>
        <fullName evidence="1">Uncharacterized protein</fullName>
    </submittedName>
</protein>
<dbReference type="EMBL" id="JAQIZT010000011">
    <property type="protein sequence ID" value="KAJ6980622.1"/>
    <property type="molecule type" value="Genomic_DNA"/>
</dbReference>
<dbReference type="Proteomes" id="UP001164929">
    <property type="component" value="Chromosome 11"/>
</dbReference>
<keyword evidence="2" id="KW-1185">Reference proteome</keyword>
<proteinExistence type="predicted"/>